<evidence type="ECO:0008006" key="3">
    <source>
        <dbReference type="Google" id="ProtNLM"/>
    </source>
</evidence>
<reference evidence="1 2" key="1">
    <citation type="submission" date="2014-10" db="EMBL/GenBank/DDBJ databases">
        <title>Draft genome sequence of the proteorhodopsin-containing marine bacterium Dokdonia donghaensis.</title>
        <authorList>
            <person name="Gomez-Consarnau L."/>
            <person name="Gonzalez J.M."/>
            <person name="Riedel T."/>
            <person name="Jaenicke S."/>
            <person name="Wagner-Doebler I."/>
            <person name="Fuhrman J.A."/>
        </authorList>
    </citation>
    <scope>NUCLEOTIDE SEQUENCE [LARGE SCALE GENOMIC DNA]</scope>
    <source>
        <strain evidence="1 2">DSW-1</strain>
    </source>
</reference>
<gene>
    <name evidence="1" type="ORF">NV36_02125</name>
</gene>
<name>A0A0A2GZA4_9FLAO</name>
<dbReference type="OrthoDB" id="675330at2"/>
<protein>
    <recommendedName>
        <fullName evidence="3">Sensor of ECF-type sigma factor</fullName>
    </recommendedName>
</protein>
<dbReference type="EMBL" id="JSAQ01000001">
    <property type="protein sequence ID" value="KGO05760.1"/>
    <property type="molecule type" value="Genomic_DNA"/>
</dbReference>
<accession>A0A0A2GZA4</accession>
<dbReference type="RefSeq" id="WP_035324795.1">
    <property type="nucleotide sequence ID" value="NZ_CP015125.1"/>
</dbReference>
<proteinExistence type="predicted"/>
<keyword evidence="2" id="KW-1185">Reference proteome</keyword>
<organism evidence="1 2">
    <name type="scientific">Dokdonia donghaensis DSW-1</name>
    <dbReference type="NCBI Taxonomy" id="1300343"/>
    <lineage>
        <taxon>Bacteria</taxon>
        <taxon>Pseudomonadati</taxon>
        <taxon>Bacteroidota</taxon>
        <taxon>Flavobacteriia</taxon>
        <taxon>Flavobacteriales</taxon>
        <taxon>Flavobacteriaceae</taxon>
        <taxon>Dokdonia</taxon>
    </lineage>
</organism>
<evidence type="ECO:0000313" key="2">
    <source>
        <dbReference type="Proteomes" id="UP000030140"/>
    </source>
</evidence>
<dbReference type="AlphaFoldDB" id="A0A0A2GZA4"/>
<comment type="caution">
    <text evidence="1">The sequence shown here is derived from an EMBL/GenBank/DDBJ whole genome shotgun (WGS) entry which is preliminary data.</text>
</comment>
<dbReference type="KEGG" id="ddo:I597_2107"/>
<dbReference type="Proteomes" id="UP000030140">
    <property type="component" value="Unassembled WGS sequence"/>
</dbReference>
<evidence type="ECO:0000313" key="1">
    <source>
        <dbReference type="EMBL" id="KGO05760.1"/>
    </source>
</evidence>
<sequence>MKIYITLVLTFIIATTTIAQEDKESKREKIKALKVAFITERLELTPDEAQTFWPVYNIYDGRMGDIYDNERKVMRELKSEFDSMDEATATTTLKNIQALEKQKLEARTKLLSGLKDKITSKKILVLLKAENDFRRDLIRKLRGDKNHKRDKR</sequence>
<dbReference type="PATRIC" id="fig|1300343.5.peg.2123"/>